<dbReference type="InterPro" id="IPR015163">
    <property type="entry name" value="Cdc6_C"/>
</dbReference>
<dbReference type="GO" id="GO:0005664">
    <property type="term" value="C:nuclear origin of replication recognition complex"/>
    <property type="evidence" value="ECO:0007669"/>
    <property type="project" value="TreeGrafter"/>
</dbReference>
<evidence type="ECO:0000256" key="10">
    <source>
        <dbReference type="ARBA" id="ARBA00023242"/>
    </source>
</evidence>
<name>A0A9D2XK00_NOTFU</name>
<dbReference type="FunFam" id="1.10.8.60:FF:000062">
    <property type="entry name" value="Origin recognition complex subunit 1"/>
    <property type="match status" value="1"/>
</dbReference>
<dbReference type="InterPro" id="IPR027417">
    <property type="entry name" value="P-loop_NTPase"/>
</dbReference>
<dbReference type="SUPFAM" id="SSF52540">
    <property type="entry name" value="P-loop containing nucleoside triphosphate hydrolases"/>
    <property type="match status" value="1"/>
</dbReference>
<dbReference type="Gene3D" id="1.10.8.60">
    <property type="match status" value="1"/>
</dbReference>
<feature type="domain" description="Cdc6 C-terminal" evidence="12">
    <location>
        <begin position="91"/>
        <end position="126"/>
    </location>
</feature>
<evidence type="ECO:0000313" key="15">
    <source>
        <dbReference type="Proteomes" id="UP000822369"/>
    </source>
</evidence>
<dbReference type="GO" id="GO:0003688">
    <property type="term" value="F:DNA replication origin binding"/>
    <property type="evidence" value="ECO:0007669"/>
    <property type="project" value="TreeGrafter"/>
</dbReference>
<comment type="similarity">
    <text evidence="2 11">Belongs to the ORC1 family.</text>
</comment>
<dbReference type="AlphaFoldDB" id="A0A9D2XK00"/>
<keyword evidence="9 11" id="KW-0238">DNA-binding</keyword>
<evidence type="ECO:0000256" key="9">
    <source>
        <dbReference type="ARBA" id="ARBA00023125"/>
    </source>
</evidence>
<dbReference type="GO" id="GO:0006270">
    <property type="term" value="P:DNA replication initiation"/>
    <property type="evidence" value="ECO:0007669"/>
    <property type="project" value="TreeGrafter"/>
</dbReference>
<dbReference type="Pfam" id="PF17872">
    <property type="entry name" value="AAA_lid_10"/>
    <property type="match status" value="1"/>
</dbReference>
<evidence type="ECO:0000256" key="1">
    <source>
        <dbReference type="ARBA" id="ARBA00004123"/>
    </source>
</evidence>
<evidence type="ECO:0000256" key="3">
    <source>
        <dbReference type="ARBA" id="ARBA00019081"/>
    </source>
</evidence>
<sequence length="220" mass="24517">MSFQPYSFKQLQQIITSRLNKVKAFEEDALQLVSRKVAALSGDARRCLDICRRATEICEHSAADPSASGLVGMGHVMEALEEMFSSSYITAIRCASTQEQLFLRAVIAEFRRQGLEEATFQQVRQRAPLVCASLFGHLGFRSSSAADEIRTRIPFCLKSVKFQGFPSIYKSLPAPTVRPARPARILVGTRVCRKTLKVVFNRIKFSSSGRGGEIFIIVHV</sequence>
<dbReference type="Pfam" id="PF09079">
    <property type="entry name" value="WHD_Cdc6"/>
    <property type="match status" value="1"/>
</dbReference>
<keyword evidence="6 11" id="KW-0547">Nucleotide-binding</keyword>
<dbReference type="Proteomes" id="UP000822369">
    <property type="component" value="Chromosome 17"/>
</dbReference>
<accession>A0A9D2XK00</accession>
<keyword evidence="5" id="KW-0479">Metal-binding</keyword>
<keyword evidence="8" id="KW-0460">Magnesium</keyword>
<gene>
    <name evidence="14" type="ORF">G4P62_019267</name>
</gene>
<dbReference type="InterPro" id="IPR041083">
    <property type="entry name" value="AAA_lid_10"/>
</dbReference>
<dbReference type="PANTHER" id="PTHR10763:SF23">
    <property type="entry name" value="ORIGIN RECOGNITION COMPLEX SUBUNIT 1"/>
    <property type="match status" value="1"/>
</dbReference>
<dbReference type="GO" id="GO:0033314">
    <property type="term" value="P:mitotic DNA replication checkpoint signaling"/>
    <property type="evidence" value="ECO:0007669"/>
    <property type="project" value="TreeGrafter"/>
</dbReference>
<evidence type="ECO:0000259" key="13">
    <source>
        <dbReference type="Pfam" id="PF17872"/>
    </source>
</evidence>
<protein>
    <recommendedName>
        <fullName evidence="3 11">Origin recognition complex subunit 1</fullName>
    </recommendedName>
</protein>
<evidence type="ECO:0000256" key="11">
    <source>
        <dbReference type="RuleBase" id="RU365058"/>
    </source>
</evidence>
<dbReference type="PANTHER" id="PTHR10763">
    <property type="entry name" value="CELL DIVISION CONTROL PROTEIN 6-RELATED"/>
    <property type="match status" value="1"/>
</dbReference>
<organism evidence="14 15">
    <name type="scientific">Nothobranchius furzeri</name>
    <name type="common">Turquoise killifish</name>
    <dbReference type="NCBI Taxonomy" id="105023"/>
    <lineage>
        <taxon>Eukaryota</taxon>
        <taxon>Metazoa</taxon>
        <taxon>Chordata</taxon>
        <taxon>Craniata</taxon>
        <taxon>Vertebrata</taxon>
        <taxon>Euteleostomi</taxon>
        <taxon>Actinopterygii</taxon>
        <taxon>Neopterygii</taxon>
        <taxon>Teleostei</taxon>
        <taxon>Neoteleostei</taxon>
        <taxon>Acanthomorphata</taxon>
        <taxon>Ovalentaria</taxon>
        <taxon>Atherinomorphae</taxon>
        <taxon>Cyprinodontiformes</taxon>
        <taxon>Nothobranchiidae</taxon>
        <taxon>Nothobranchius</taxon>
    </lineage>
</organism>
<evidence type="ECO:0000256" key="2">
    <source>
        <dbReference type="ARBA" id="ARBA00008398"/>
    </source>
</evidence>
<evidence type="ECO:0000313" key="14">
    <source>
        <dbReference type="EMBL" id="KAF7203490.1"/>
    </source>
</evidence>
<dbReference type="GO" id="GO:0005524">
    <property type="term" value="F:ATP binding"/>
    <property type="evidence" value="ECO:0007669"/>
    <property type="project" value="UniProtKB-KW"/>
</dbReference>
<comment type="subcellular location">
    <subcellularLocation>
        <location evidence="1 11">Nucleus</location>
    </subcellularLocation>
</comment>
<evidence type="ECO:0000256" key="6">
    <source>
        <dbReference type="ARBA" id="ARBA00022741"/>
    </source>
</evidence>
<evidence type="ECO:0000259" key="12">
    <source>
        <dbReference type="Pfam" id="PF09079"/>
    </source>
</evidence>
<dbReference type="InterPro" id="IPR050311">
    <property type="entry name" value="ORC1/CDC6"/>
</dbReference>
<evidence type="ECO:0000256" key="7">
    <source>
        <dbReference type="ARBA" id="ARBA00022840"/>
    </source>
</evidence>
<evidence type="ECO:0000256" key="5">
    <source>
        <dbReference type="ARBA" id="ARBA00022723"/>
    </source>
</evidence>
<keyword evidence="7 11" id="KW-0067">ATP-binding</keyword>
<evidence type="ECO:0000256" key="8">
    <source>
        <dbReference type="ARBA" id="ARBA00022842"/>
    </source>
</evidence>
<reference evidence="14" key="1">
    <citation type="submission" date="2020-03" db="EMBL/GenBank/DDBJ databases">
        <title>Intra-Species Differences in Population Size shape Life History and Genome Evolution.</title>
        <authorList>
            <person name="Willemsen D."/>
            <person name="Cui R."/>
            <person name="Valenzano D.R."/>
        </authorList>
    </citation>
    <scope>NUCLEOTIDE SEQUENCE</scope>
    <source>
        <strain evidence="14">GRZ</strain>
        <tissue evidence="14">Whole</tissue>
    </source>
</reference>
<comment type="function">
    <text evidence="11">Component of the origin recognition complex (ORC) that binds origins of replication. DNA-binding is ATP-dependent, however specific DNA sequences that define origins of replication have not been identified so far. ORC is required to assemble the pre-replication complex necessary to initiate DNA replication.</text>
</comment>
<proteinExistence type="inferred from homology"/>
<feature type="domain" description="AAA lid" evidence="13">
    <location>
        <begin position="15"/>
        <end position="60"/>
    </location>
</feature>
<comment type="caution">
    <text evidence="14">The sequence shown here is derived from an EMBL/GenBank/DDBJ whole genome shotgun (WGS) entry which is preliminary data.</text>
</comment>
<comment type="subunit">
    <text evidence="11">ORC is composed of six subunits.</text>
</comment>
<keyword evidence="4 11" id="KW-0235">DNA replication</keyword>
<dbReference type="GO" id="GO:0046872">
    <property type="term" value="F:metal ion binding"/>
    <property type="evidence" value="ECO:0007669"/>
    <property type="project" value="UniProtKB-KW"/>
</dbReference>
<evidence type="ECO:0000256" key="4">
    <source>
        <dbReference type="ARBA" id="ARBA00022705"/>
    </source>
</evidence>
<keyword evidence="10 11" id="KW-0539">Nucleus</keyword>
<dbReference type="EMBL" id="JAAVVJ010000017">
    <property type="protein sequence ID" value="KAF7203490.1"/>
    <property type="molecule type" value="Genomic_DNA"/>
</dbReference>
<dbReference type="KEGG" id="nfu:107372593"/>